<accession>A0A8D6PSF4</accession>
<keyword evidence="2" id="KW-1185">Reference proteome</keyword>
<dbReference type="KEGG" id="mesg:MLAUSG7_0974"/>
<evidence type="ECO:0000313" key="1">
    <source>
        <dbReference type="EMBL" id="CAB3288938.1"/>
    </source>
</evidence>
<gene>
    <name evidence="1" type="ORF">MLAUSG7_0974</name>
</gene>
<accession>A0A8D6PUR6</accession>
<dbReference type="GeneID" id="65883774"/>
<dbReference type="RefSeq" id="WP_214399348.1">
    <property type="nucleotide sequence ID" value="NZ_LR792632.1"/>
</dbReference>
<proteinExistence type="predicted"/>
<evidence type="ECO:0000313" key="2">
    <source>
        <dbReference type="Proteomes" id="UP000679213"/>
    </source>
</evidence>
<organism evidence="1 2">
    <name type="scientific">Methanocaldococcus lauensis</name>
    <dbReference type="NCBI Taxonomy" id="2546128"/>
    <lineage>
        <taxon>Archaea</taxon>
        <taxon>Methanobacteriati</taxon>
        <taxon>Methanobacteriota</taxon>
        <taxon>Methanomada group</taxon>
        <taxon>Methanococci</taxon>
        <taxon>Methanococcales</taxon>
        <taxon>Methanocaldococcaceae</taxon>
        <taxon>Methanocaldococcus</taxon>
    </lineage>
</organism>
<sequence>MLEISLYYPSILAFLLGVFIGAKYRMKIKNIFGYLVLSIVIAYFLKAFPYYNLPLSLTFVSSVIGIILGNRVFGGKMS</sequence>
<dbReference type="AlphaFoldDB" id="A0A8D6PSF4"/>
<dbReference type="EMBL" id="LR792632">
    <property type="protein sequence ID" value="CAB3288938.1"/>
    <property type="molecule type" value="Genomic_DNA"/>
</dbReference>
<protein>
    <submittedName>
        <fullName evidence="1">Uncharacterized protein</fullName>
    </submittedName>
</protein>
<dbReference type="Proteomes" id="UP000679213">
    <property type="component" value="Chromosome I"/>
</dbReference>
<name>A0A8D6PSF4_9EURY</name>
<reference evidence="1 2" key="1">
    <citation type="submission" date="2020-04" db="EMBL/GenBank/DDBJ databases">
        <authorList>
            <consortium name="Genoscope - CEA"/>
            <person name="William W."/>
        </authorList>
    </citation>
    <scope>NUCLEOTIDE SEQUENCE [LARGE SCALE GENOMIC DNA]</scope>
    <source>
        <strain evidence="1 2">SG7</strain>
    </source>
</reference>